<dbReference type="GO" id="GO:0016020">
    <property type="term" value="C:membrane"/>
    <property type="evidence" value="ECO:0007669"/>
    <property type="project" value="UniProtKB-SubCell"/>
</dbReference>
<feature type="binding site" evidence="17">
    <location>
        <position position="1329"/>
    </location>
    <ligand>
        <name>alpha-D-mannose 1-phosphate</name>
        <dbReference type="ChEBI" id="CHEBI:58409"/>
    </ligand>
</feature>
<feature type="transmembrane region" description="Helical" evidence="20">
    <location>
        <begin position="135"/>
        <end position="154"/>
    </location>
</feature>
<keyword evidence="10 20" id="KW-0812">Transmembrane</keyword>
<gene>
    <name evidence="23" type="ORF">PCL_07712</name>
    <name evidence="22" type="ORF">Purlil1_4405</name>
</gene>
<evidence type="ECO:0000313" key="23">
    <source>
        <dbReference type="EMBL" id="PWI74398.1"/>
    </source>
</evidence>
<comment type="similarity">
    <text evidence="4">Belongs to the Ca(2+):cation antiporter (CaCA) (TC 2.A.19) family.</text>
</comment>
<dbReference type="GO" id="GO:0009298">
    <property type="term" value="P:GDP-mannose biosynthetic process"/>
    <property type="evidence" value="ECO:0007669"/>
    <property type="project" value="UniProtKB-UniPathway"/>
</dbReference>
<evidence type="ECO:0000256" key="9">
    <source>
        <dbReference type="ARBA" id="ARBA00022490"/>
    </source>
</evidence>
<keyword evidence="11 18" id="KW-0479">Metal-binding</keyword>
<feature type="domain" description="Sodium/calcium exchanger membrane region" evidence="21">
    <location>
        <begin position="834"/>
        <end position="969"/>
    </location>
</feature>
<dbReference type="SFLD" id="SFLDS00003">
    <property type="entry name" value="Haloacid_Dehalogenase"/>
    <property type="match status" value="1"/>
</dbReference>
<dbReference type="GO" id="GO:0005737">
    <property type="term" value="C:cytoplasm"/>
    <property type="evidence" value="ECO:0007669"/>
    <property type="project" value="UniProtKB-SubCell"/>
</dbReference>
<reference evidence="22 25" key="4">
    <citation type="journal article" date="2024" name="Microbiol. Resour. Announc.">
        <title>Genome annotations for the ascomycete fungi Trichoderma harzianum, Trichoderma aggressivum, and Purpureocillium lilacinum.</title>
        <authorList>
            <person name="Beijen E.P.W."/>
            <person name="Ohm R.A."/>
        </authorList>
    </citation>
    <scope>NUCLEOTIDE SEQUENCE [LARGE SCALE GENOMIC DNA]</scope>
    <source>
        <strain evidence="22 25">CBS 150709</strain>
    </source>
</reference>
<keyword evidence="12 18" id="KW-0460">Magnesium</keyword>
<evidence type="ECO:0000259" key="21">
    <source>
        <dbReference type="Pfam" id="PF01699"/>
    </source>
</evidence>
<evidence type="ECO:0000256" key="12">
    <source>
        <dbReference type="ARBA" id="ARBA00022842"/>
    </source>
</evidence>
<feature type="transmembrane region" description="Helical" evidence="20">
    <location>
        <begin position="798"/>
        <end position="818"/>
    </location>
</feature>
<feature type="compositionally biased region" description="Basic and acidic residues" evidence="19">
    <location>
        <begin position="320"/>
        <end position="330"/>
    </location>
</feature>
<evidence type="ECO:0000256" key="15">
    <source>
        <dbReference type="ARBA" id="ARBA00023235"/>
    </source>
</evidence>
<feature type="binding site" evidence="18">
    <location>
        <position position="1427"/>
    </location>
    <ligand>
        <name>Mg(2+)</name>
        <dbReference type="ChEBI" id="CHEBI:18420"/>
        <label>1</label>
    </ligand>
</feature>
<dbReference type="InterPro" id="IPR005002">
    <property type="entry name" value="PMM"/>
</dbReference>
<name>A0A2U3EIQ8_PURLI</name>
<comment type="caution">
    <text evidence="23">The sequence shown here is derived from an EMBL/GenBank/DDBJ whole genome shotgun (WGS) entry which is preliminary data.</text>
</comment>
<accession>A0A2U3EIQ8</accession>
<feature type="active site" description="Nucleophile" evidence="16">
    <location>
        <position position="1203"/>
    </location>
</feature>
<evidence type="ECO:0000256" key="16">
    <source>
        <dbReference type="PIRSR" id="PIRSR605002-1"/>
    </source>
</evidence>
<dbReference type="PANTHER" id="PTHR12266:SF0">
    <property type="entry name" value="MITOCHONDRIAL SODIUM_CALCIUM EXCHANGER PROTEIN"/>
    <property type="match status" value="1"/>
</dbReference>
<comment type="subcellular location">
    <subcellularLocation>
        <location evidence="2">Cytoplasm</location>
    </subcellularLocation>
    <subcellularLocation>
        <location evidence="1">Membrane</location>
        <topology evidence="1">Multi-pass membrane protein</topology>
    </subcellularLocation>
</comment>
<dbReference type="Gene3D" id="3.30.1240.20">
    <property type="match status" value="1"/>
</dbReference>
<feature type="compositionally biased region" description="Polar residues" evidence="19">
    <location>
        <begin position="484"/>
        <end position="495"/>
    </location>
</feature>
<dbReference type="SFLD" id="SFLDG01140">
    <property type="entry name" value="C2.B:_Phosphomannomutase_and_P"/>
    <property type="match status" value="1"/>
</dbReference>
<feature type="region of interest" description="Disordered" evidence="19">
    <location>
        <begin position="276"/>
        <end position="344"/>
    </location>
</feature>
<evidence type="ECO:0000256" key="6">
    <source>
        <dbReference type="ARBA" id="ARBA00011738"/>
    </source>
</evidence>
<dbReference type="InterPro" id="IPR043169">
    <property type="entry name" value="PMM_cap"/>
</dbReference>
<sequence>MSPIRSRGTRARARARPFYVTILLLSLLTAYAFLSQHGRRHHLDHDVDRDASLLTRRAKAPECSEVHSAEDQCAFVRQYCKDDDAGLLPYLDFYYCGLSHAQPVAFVLLVLWLGLLFTTIGIAASDFFSINLSTIATILGLSESLAGVTFLAFGNGSPDVFSTFAAMSSNSPGMAVGELIGAACFITGVVAGSMALVREFRVDRKTYTRDIGFFIVAVCFTMAFLADQELLFWECWAMIGYYVIYVVTVVGWHWYSTQRKRRLRREGEARSNFYGAVGQSGDELAGEPYRDEPEDADQEVRGSSRRSSSAPATASFEQGPRIEVDGRAENIDAASSDEDVDGDHERMVAAEVTRNMRVLRTGPKRHHNMNPIRPSLFGALEFRSALAQLQRESNLQLSPISGRSHSENLINRRARRGTVAVTSHLYDDSQDAISPTDATTARRDRALSSGDMPTSSAPAIPMLSDHLDAEQSSLQRPEDHDSSQKAPTPTLSYQIGGNLAPPPTDSKGTLLDDSHDGTGERAHSPKLKLQIPSRRSSQSNLSSPSTPFPRFSESPMLLTPHPQSGHPEFMLLPSPAVARRDDHFPDLQMPLQVARPVKWWPYSVLPPPHVLLATLFPTLQGWQEKTYWDKFASALSVPTIFLLVITLPVVDSETNEDDASIDGTIVEPVSRPLLAHSAPAVSVEPREIEPESEWERYRRRSLIRHGSHQLVPNLSSSMPLPLEQEETAVESAIAPSPRPSSLPPKSASNLPSISNANDECAPWNRWLVCLQLFSGPLFAVFVLWANLAEDWDEPGRELVKMVLYTLLFSLVLLAVLLLTTSEHQRPKFHYILCFLGFIISIAWISTVAGEVVGVLKAFGVILGISEALLGLTIFAAGNSIGDLVADITVARLGYPVMALCACFGGPMLNILLGIGIGGVMMMVQGANRKHKKHPEKPLRYGPYPVQVGGTLLISSVTLLVMLLLLLILVPLNKWILSRKIEESDLEFRCLNSLLIYAAFGNPVQARGFIEQVGCSSNKIHVVHCLVLRNESVRRYRRPLRKNLWRVGVDRCPAIAIEHGPQWRRGSGSTVRSMERKNLNRPDVGVDTWECQLPSCLETKSGNWNSLAASSTHFDTLQSVCYRPRPLPRIPISNISVLDSPASSSSIACAPSPPFPSEVAETNPFYKSAFSLASIRITAMAFTQPPTFPPLEERPLKNTICLFDVDGTLTPARLAASPEMLSLLQALRQKCAIGFVGGSDFSKQEEQLGKPAGLPVTQLFDFCFSENGLTAYKLGQSLPSNSFIRWIGEDKYKELANFCLHYIADLDIPIKRGTFIEFRNGMINVSPIGRNASTQERLDFQAYDKDAKVREKFVAALRERFGGLGLTFSIGGQISFDVFPTGWDKTYCLQHLENEAKKGGVEYKIIHFFGDKTFEGGNDYEIYNHPATTGHSVKNPEETMAILKELFQL</sequence>
<feature type="transmembrane region" description="Helical" evidence="20">
    <location>
        <begin position="943"/>
        <end position="969"/>
    </location>
</feature>
<dbReference type="Gene3D" id="1.20.1420.30">
    <property type="entry name" value="NCX, central ion-binding region"/>
    <property type="match status" value="2"/>
</dbReference>
<reference evidence="23 24" key="2">
    <citation type="journal article" date="2016" name="Front. Microbiol.">
        <title>Genome and transcriptome sequences reveal the specific parasitism of the nematophagous Purpureocillium lilacinum 36-1.</title>
        <authorList>
            <person name="Xie J."/>
            <person name="Li S."/>
            <person name="Mo C."/>
            <person name="Xiao X."/>
            <person name="Peng D."/>
            <person name="Wang G."/>
            <person name="Xiao Y."/>
        </authorList>
    </citation>
    <scope>NUCLEOTIDE SEQUENCE [LARGE SCALE GENOMIC DNA]</scope>
    <source>
        <strain evidence="23 24">36-1</strain>
    </source>
</reference>
<keyword evidence="13 20" id="KW-1133">Transmembrane helix</keyword>
<dbReference type="InterPro" id="IPR006379">
    <property type="entry name" value="HAD-SF_hydro_IIB"/>
</dbReference>
<dbReference type="GO" id="GO:0046872">
    <property type="term" value="F:metal ion binding"/>
    <property type="evidence" value="ECO:0007669"/>
    <property type="project" value="UniProtKB-KW"/>
</dbReference>
<feature type="transmembrane region" description="Helical" evidence="20">
    <location>
        <begin position="104"/>
        <end position="123"/>
    </location>
</feature>
<dbReference type="GO" id="GO:0006874">
    <property type="term" value="P:intracellular calcium ion homeostasis"/>
    <property type="evidence" value="ECO:0007669"/>
    <property type="project" value="TreeGrafter"/>
</dbReference>
<feature type="binding site" evidence="17">
    <location>
        <position position="1336"/>
    </location>
    <ligand>
        <name>alpha-D-mannose 1-phosphate</name>
        <dbReference type="ChEBI" id="CHEBI:58409"/>
    </ligand>
</feature>
<dbReference type="EMBL" id="JAWRVI010000012">
    <property type="protein sequence ID" value="KAK4091391.1"/>
    <property type="molecule type" value="Genomic_DNA"/>
</dbReference>
<feature type="binding site" evidence="18">
    <location>
        <position position="1205"/>
    </location>
    <ligand>
        <name>Mg(2+)</name>
        <dbReference type="ChEBI" id="CHEBI:18420"/>
        <label>1</label>
    </ligand>
</feature>
<feature type="transmembrane region" description="Helical" evidence="20">
    <location>
        <begin position="830"/>
        <end position="848"/>
    </location>
</feature>
<feature type="compositionally biased region" description="Basic and acidic residues" evidence="19">
    <location>
        <begin position="510"/>
        <end position="523"/>
    </location>
</feature>
<dbReference type="NCBIfam" id="TIGR01484">
    <property type="entry name" value="HAD-SF-IIB"/>
    <property type="match status" value="1"/>
</dbReference>
<evidence type="ECO:0000256" key="10">
    <source>
        <dbReference type="ARBA" id="ARBA00022692"/>
    </source>
</evidence>
<feature type="domain" description="Sodium/calcium exchanger membrane region" evidence="21">
    <location>
        <begin position="111"/>
        <end position="250"/>
    </location>
</feature>
<reference evidence="22" key="3">
    <citation type="submission" date="2023-11" db="EMBL/GenBank/DDBJ databases">
        <authorList>
            <person name="Beijen E."/>
            <person name="Ohm R.A."/>
        </authorList>
    </citation>
    <scope>NUCLEOTIDE SEQUENCE</scope>
    <source>
        <strain evidence="22">CBS 150709</strain>
    </source>
</reference>
<dbReference type="InterPro" id="IPR023214">
    <property type="entry name" value="HAD_sf"/>
</dbReference>
<comment type="pathway">
    <text evidence="3">Nucleotide-sugar biosynthesis; GDP-alpha-D-mannose biosynthesis; alpha-D-mannose 1-phosphate from D-fructose 6-phosphate: step 2/2.</text>
</comment>
<feature type="transmembrane region" description="Helical" evidence="20">
    <location>
        <begin position="896"/>
        <end position="923"/>
    </location>
</feature>
<evidence type="ECO:0000256" key="3">
    <source>
        <dbReference type="ARBA" id="ARBA00004699"/>
    </source>
</evidence>
<keyword evidence="14 20" id="KW-0472">Membrane</keyword>
<evidence type="ECO:0000256" key="20">
    <source>
        <dbReference type="SAM" id="Phobius"/>
    </source>
</evidence>
<dbReference type="InterPro" id="IPR036412">
    <property type="entry name" value="HAD-like_sf"/>
</dbReference>
<feature type="binding site" evidence="17">
    <location>
        <position position="1374"/>
    </location>
    <ligand>
        <name>alpha-D-mannose 1-phosphate</name>
        <dbReference type="ChEBI" id="CHEBI:58409"/>
    </ligand>
</feature>
<feature type="transmembrane region" description="Helical" evidence="20">
    <location>
        <begin position="766"/>
        <end position="786"/>
    </location>
</feature>
<dbReference type="SFLD" id="SFLDG01143">
    <property type="entry name" value="C2.B.3:_Phosphomannomutase_Lik"/>
    <property type="match status" value="1"/>
</dbReference>
<feature type="transmembrane region" description="Helical" evidence="20">
    <location>
        <begin position="854"/>
        <end position="876"/>
    </location>
</feature>
<evidence type="ECO:0000256" key="17">
    <source>
        <dbReference type="PIRSR" id="PIRSR605002-2"/>
    </source>
</evidence>
<dbReference type="InterPro" id="IPR004837">
    <property type="entry name" value="NaCa_Exmemb"/>
</dbReference>
<proteinExistence type="inferred from homology"/>
<dbReference type="InterPro" id="IPR044880">
    <property type="entry name" value="NCX_ion-bd_dom_sf"/>
</dbReference>
<evidence type="ECO:0000256" key="18">
    <source>
        <dbReference type="PIRSR" id="PIRSR605002-3"/>
    </source>
</evidence>
<feature type="binding site" evidence="18">
    <location>
        <position position="1410"/>
    </location>
    <ligand>
        <name>Mg(2+)</name>
        <dbReference type="ChEBI" id="CHEBI:18420"/>
        <label>1</label>
    </ligand>
</feature>
<feature type="binding site" evidence="17">
    <location>
        <position position="1318"/>
    </location>
    <ligand>
        <name>alpha-D-mannose 1-phosphate</name>
        <dbReference type="ChEBI" id="CHEBI:58409"/>
    </ligand>
</feature>
<feature type="transmembrane region" description="Helical" evidence="20">
    <location>
        <begin position="231"/>
        <end position="255"/>
    </location>
</feature>
<organism evidence="23 24">
    <name type="scientific">Purpureocillium lilacinum</name>
    <name type="common">Paecilomyces lilacinus</name>
    <dbReference type="NCBI Taxonomy" id="33203"/>
    <lineage>
        <taxon>Eukaryota</taxon>
        <taxon>Fungi</taxon>
        <taxon>Dikarya</taxon>
        <taxon>Ascomycota</taxon>
        <taxon>Pezizomycotina</taxon>
        <taxon>Sordariomycetes</taxon>
        <taxon>Hypocreomycetidae</taxon>
        <taxon>Hypocreales</taxon>
        <taxon>Ophiocordycipitaceae</taxon>
        <taxon>Purpureocillium</taxon>
    </lineage>
</organism>
<dbReference type="Pfam" id="PF01699">
    <property type="entry name" value="Na_Ca_ex"/>
    <property type="match status" value="2"/>
</dbReference>
<feature type="region of interest" description="Disordered" evidence="19">
    <location>
        <begin position="726"/>
        <end position="749"/>
    </location>
</feature>
<keyword evidence="9" id="KW-0963">Cytoplasm</keyword>
<dbReference type="UniPathway" id="UPA00126">
    <property type="reaction ID" value="UER00424"/>
</dbReference>
<feature type="binding site" evidence="17">
    <location>
        <position position="1376"/>
    </location>
    <ligand>
        <name>alpha-D-mannose 1-phosphate</name>
        <dbReference type="ChEBI" id="CHEBI:58409"/>
    </ligand>
</feature>
<dbReference type="PANTHER" id="PTHR12266">
    <property type="entry name" value="NA+/CA2+ K+ INDEPENDENT EXCHANGER"/>
    <property type="match status" value="1"/>
</dbReference>
<feature type="active site" description="Proton donor/acceptor" evidence="16">
    <location>
        <position position="1205"/>
    </location>
</feature>
<dbReference type="FunFam" id="3.30.1240.20:FF:000001">
    <property type="entry name" value="Phosphomannomutase"/>
    <property type="match status" value="1"/>
</dbReference>
<evidence type="ECO:0000256" key="5">
    <source>
        <dbReference type="ARBA" id="ARBA00009736"/>
    </source>
</evidence>
<evidence type="ECO:0000256" key="8">
    <source>
        <dbReference type="ARBA" id="ARBA00022448"/>
    </source>
</evidence>
<dbReference type="Proteomes" id="UP000245956">
    <property type="component" value="Unassembled WGS sequence"/>
</dbReference>
<dbReference type="GO" id="GO:0008324">
    <property type="term" value="F:monoatomic cation transmembrane transporter activity"/>
    <property type="evidence" value="ECO:0007669"/>
    <property type="project" value="TreeGrafter"/>
</dbReference>
<feature type="region of interest" description="Disordered" evidence="19">
    <location>
        <begin position="430"/>
        <end position="559"/>
    </location>
</feature>
<feature type="compositionally biased region" description="Low complexity" evidence="19">
    <location>
        <begin position="305"/>
        <end position="315"/>
    </location>
</feature>
<dbReference type="GO" id="GO:0004615">
    <property type="term" value="F:phosphomannomutase activity"/>
    <property type="evidence" value="ECO:0007669"/>
    <property type="project" value="UniProtKB-EC"/>
</dbReference>
<feature type="compositionally biased region" description="Low complexity" evidence="19">
    <location>
        <begin position="532"/>
        <end position="545"/>
    </location>
</feature>
<evidence type="ECO:0000313" key="22">
    <source>
        <dbReference type="EMBL" id="KAK4091391.1"/>
    </source>
</evidence>
<dbReference type="Proteomes" id="UP001287286">
    <property type="component" value="Unassembled WGS sequence"/>
</dbReference>
<feature type="transmembrane region" description="Helical" evidence="20">
    <location>
        <begin position="174"/>
        <end position="195"/>
    </location>
</feature>
<evidence type="ECO:0000256" key="13">
    <source>
        <dbReference type="ARBA" id="ARBA00022989"/>
    </source>
</evidence>
<comment type="subunit">
    <text evidence="6">Homodimer.</text>
</comment>
<keyword evidence="15" id="KW-0413">Isomerase</keyword>
<evidence type="ECO:0000256" key="7">
    <source>
        <dbReference type="ARBA" id="ARBA00012730"/>
    </source>
</evidence>
<dbReference type="Pfam" id="PF03332">
    <property type="entry name" value="PMM"/>
    <property type="match status" value="1"/>
</dbReference>
<feature type="binding site" evidence="18">
    <location>
        <position position="1422"/>
    </location>
    <ligand>
        <name>Mg(2+)</name>
        <dbReference type="ChEBI" id="CHEBI:18420"/>
        <label>1</label>
    </ligand>
</feature>
<feature type="transmembrane region" description="Helical" evidence="20">
    <location>
        <begin position="207"/>
        <end position="225"/>
    </location>
</feature>
<keyword evidence="8" id="KW-0813">Transport</keyword>
<keyword evidence="25" id="KW-1185">Reference proteome</keyword>
<comment type="similarity">
    <text evidence="5">Belongs to the eukaryotic PMM family.</text>
</comment>
<evidence type="ECO:0000256" key="11">
    <source>
        <dbReference type="ARBA" id="ARBA00022723"/>
    </source>
</evidence>
<evidence type="ECO:0000313" key="24">
    <source>
        <dbReference type="Proteomes" id="UP000245956"/>
    </source>
</evidence>
<dbReference type="Gene3D" id="3.40.50.1000">
    <property type="entry name" value="HAD superfamily/HAD-like"/>
    <property type="match status" value="1"/>
</dbReference>
<evidence type="ECO:0000256" key="19">
    <source>
        <dbReference type="SAM" id="MobiDB-lite"/>
    </source>
</evidence>
<protein>
    <recommendedName>
        <fullName evidence="7">phosphomannomutase</fullName>
        <ecNumber evidence="7">5.4.2.8</ecNumber>
    </recommendedName>
</protein>
<dbReference type="EC" id="5.4.2.8" evidence="7"/>
<comment type="cofactor">
    <cofactor evidence="18">
        <name>Mg(2+)</name>
        <dbReference type="ChEBI" id="CHEBI:18420"/>
    </cofactor>
</comment>
<evidence type="ECO:0000256" key="4">
    <source>
        <dbReference type="ARBA" id="ARBA00008170"/>
    </source>
</evidence>
<evidence type="ECO:0000256" key="14">
    <source>
        <dbReference type="ARBA" id="ARBA00023136"/>
    </source>
</evidence>
<evidence type="ECO:0000256" key="1">
    <source>
        <dbReference type="ARBA" id="ARBA00004141"/>
    </source>
</evidence>
<feature type="binding site" evidence="18">
    <location>
        <position position="1203"/>
    </location>
    <ligand>
        <name>Mg(2+)</name>
        <dbReference type="ChEBI" id="CHEBI:18420"/>
        <label>1</label>
    </ligand>
</feature>
<evidence type="ECO:0000256" key="2">
    <source>
        <dbReference type="ARBA" id="ARBA00004496"/>
    </source>
</evidence>
<dbReference type="SFLD" id="SFLDF00445">
    <property type="entry name" value="alpha-phosphomannomutase"/>
    <property type="match status" value="1"/>
</dbReference>
<dbReference type="SUPFAM" id="SSF56784">
    <property type="entry name" value="HAD-like"/>
    <property type="match status" value="1"/>
</dbReference>
<feature type="binding site" evidence="17">
    <location>
        <position position="1212"/>
    </location>
    <ligand>
        <name>alpha-D-mannose 1-phosphate</name>
        <dbReference type="ChEBI" id="CHEBI:58409"/>
    </ligand>
</feature>
<dbReference type="EMBL" id="LCWV01000003">
    <property type="protein sequence ID" value="PWI74398.1"/>
    <property type="molecule type" value="Genomic_DNA"/>
</dbReference>
<reference evidence="23" key="1">
    <citation type="submission" date="2015-05" db="EMBL/GenBank/DDBJ databases">
        <authorList>
            <person name="Wang D.B."/>
            <person name="Wang M."/>
        </authorList>
    </citation>
    <scope>NUCLEOTIDE SEQUENCE</scope>
    <source>
        <strain evidence="23">36-1</strain>
    </source>
</reference>
<dbReference type="CDD" id="cd02585">
    <property type="entry name" value="HAD_PMM"/>
    <property type="match status" value="1"/>
</dbReference>
<evidence type="ECO:0000313" key="25">
    <source>
        <dbReference type="Proteomes" id="UP001287286"/>
    </source>
</evidence>
<dbReference type="InterPro" id="IPR051359">
    <property type="entry name" value="CaCA_antiporter"/>
</dbReference>